<dbReference type="EMBL" id="JAULSV010000007">
    <property type="protein sequence ID" value="KAK0638631.1"/>
    <property type="molecule type" value="Genomic_DNA"/>
</dbReference>
<organism evidence="2 3">
    <name type="scientific">Cercophora newfieldiana</name>
    <dbReference type="NCBI Taxonomy" id="92897"/>
    <lineage>
        <taxon>Eukaryota</taxon>
        <taxon>Fungi</taxon>
        <taxon>Dikarya</taxon>
        <taxon>Ascomycota</taxon>
        <taxon>Pezizomycotina</taxon>
        <taxon>Sordariomycetes</taxon>
        <taxon>Sordariomycetidae</taxon>
        <taxon>Sordariales</taxon>
        <taxon>Lasiosphaeriaceae</taxon>
        <taxon>Cercophora</taxon>
    </lineage>
</organism>
<dbReference type="AlphaFoldDB" id="A0AA40CH39"/>
<evidence type="ECO:0000313" key="3">
    <source>
        <dbReference type="Proteomes" id="UP001174936"/>
    </source>
</evidence>
<reference evidence="2" key="1">
    <citation type="submission" date="2023-06" db="EMBL/GenBank/DDBJ databases">
        <title>Genome-scale phylogeny and comparative genomics of the fungal order Sordariales.</title>
        <authorList>
            <consortium name="Lawrence Berkeley National Laboratory"/>
            <person name="Hensen N."/>
            <person name="Bonometti L."/>
            <person name="Westerberg I."/>
            <person name="Brannstrom I.O."/>
            <person name="Guillou S."/>
            <person name="Cros-Aarteil S."/>
            <person name="Calhoun S."/>
            <person name="Haridas S."/>
            <person name="Kuo A."/>
            <person name="Mondo S."/>
            <person name="Pangilinan J."/>
            <person name="Riley R."/>
            <person name="Labutti K."/>
            <person name="Andreopoulos B."/>
            <person name="Lipzen A."/>
            <person name="Chen C."/>
            <person name="Yanf M."/>
            <person name="Daum C."/>
            <person name="Ng V."/>
            <person name="Clum A."/>
            <person name="Steindorff A."/>
            <person name="Ohm R."/>
            <person name="Martin F."/>
            <person name="Silar P."/>
            <person name="Natvig D."/>
            <person name="Lalanne C."/>
            <person name="Gautier V."/>
            <person name="Ament-Velasquez S.L."/>
            <person name="Kruys A."/>
            <person name="Hutchinson M.I."/>
            <person name="Powell A.J."/>
            <person name="Barry K."/>
            <person name="Miller A.N."/>
            <person name="Grigoriev I.V."/>
            <person name="Debuchy R."/>
            <person name="Gladieux P."/>
            <person name="Thoren M.H."/>
            <person name="Johannesson H."/>
        </authorList>
    </citation>
    <scope>NUCLEOTIDE SEQUENCE</scope>
    <source>
        <strain evidence="2">SMH2532-1</strain>
    </source>
</reference>
<evidence type="ECO:0000256" key="1">
    <source>
        <dbReference type="SAM" id="MobiDB-lite"/>
    </source>
</evidence>
<feature type="compositionally biased region" description="Basic and acidic residues" evidence="1">
    <location>
        <begin position="156"/>
        <end position="172"/>
    </location>
</feature>
<gene>
    <name evidence="2" type="ORF">B0T16DRAFT_227931</name>
</gene>
<feature type="region of interest" description="Disordered" evidence="1">
    <location>
        <begin position="1"/>
        <end position="21"/>
    </location>
</feature>
<comment type="caution">
    <text evidence="2">The sequence shown here is derived from an EMBL/GenBank/DDBJ whole genome shotgun (WGS) entry which is preliminary data.</text>
</comment>
<proteinExistence type="predicted"/>
<accession>A0AA40CH39</accession>
<keyword evidence="3" id="KW-1185">Reference proteome</keyword>
<sequence>MLLHRHNKNSTITPQQLTPKPPLLRLDNNGDLTLLIGPNESPFLVSSSKLSQAGPIFKSIISSSSASRPESSTEPWIIRLPDDDADAAMIPLSIIHSRYGGIPSYLPQSEMRVIAGFAEKYGMPNLLRPWARTWVASLDASFKRPSRRPSPPQVRRGGEAKGKGGSGKGKEVDYWGFRNRLRRLLRGEITR</sequence>
<protein>
    <recommendedName>
        <fullName evidence="4">BTB domain-containing protein</fullName>
    </recommendedName>
</protein>
<dbReference type="Proteomes" id="UP001174936">
    <property type="component" value="Unassembled WGS sequence"/>
</dbReference>
<evidence type="ECO:0008006" key="4">
    <source>
        <dbReference type="Google" id="ProtNLM"/>
    </source>
</evidence>
<name>A0AA40CH39_9PEZI</name>
<evidence type="ECO:0000313" key="2">
    <source>
        <dbReference type="EMBL" id="KAK0638631.1"/>
    </source>
</evidence>
<feature type="region of interest" description="Disordered" evidence="1">
    <location>
        <begin position="141"/>
        <end position="172"/>
    </location>
</feature>